<sequence length="466" mass="52161">MPTYQFEAMDTEGQEIRDVIDAPTEDEAVATIRQMGYFITRISEKKQRAASDAKKRKQQGRTFAIGGVSSRQLTTFTRQLAILQNAGLPILRSLKILEKQSKPGRLKNSLMDVCEDIESGAGLSEAMAKCPKCFTRLYVNMIKAGEAGGALEVILLRLADFMERDEDLKRKVKGAMIYPAVVITVAVGILTFIMIKIVPVFKQIFDDFELDLPPPTQLLITMSTAIVNYWYVIPLIPMAIVLFIKLLRKFKHGRMGWDLFFLNIPIAGRLQEKNILARTTRTLGTLIASGVPILECLNIARDTSGHAMFEKMYHNVAESIKEGESIFKPMEENARAPFHPVALFLWMLFPALPAFGLMVVPGDVSQYAPQAIAVCAVCGALWYFMRMKRRVIELFVTNMIDVGEETGELDTMLFKVADTYDEDVKVMTESLTKLLEPILIVFLGVSVGFIVVSLFLPLVSLIQNLS</sequence>
<keyword evidence="11" id="KW-1185">Reference proteome</keyword>
<organism evidence="10 11">
    <name type="scientific">Blastopirellula sediminis</name>
    <dbReference type="NCBI Taxonomy" id="2894196"/>
    <lineage>
        <taxon>Bacteria</taxon>
        <taxon>Pseudomonadati</taxon>
        <taxon>Planctomycetota</taxon>
        <taxon>Planctomycetia</taxon>
        <taxon>Pirellulales</taxon>
        <taxon>Pirellulaceae</taxon>
        <taxon>Blastopirellula</taxon>
    </lineage>
</organism>
<evidence type="ECO:0000256" key="2">
    <source>
        <dbReference type="ARBA" id="ARBA00005745"/>
    </source>
</evidence>
<evidence type="ECO:0000256" key="3">
    <source>
        <dbReference type="ARBA" id="ARBA00022475"/>
    </source>
</evidence>
<evidence type="ECO:0000256" key="1">
    <source>
        <dbReference type="ARBA" id="ARBA00004429"/>
    </source>
</evidence>
<comment type="caution">
    <text evidence="10">The sequence shown here is derived from an EMBL/GenBank/DDBJ whole genome shotgun (WGS) entry which is preliminary data.</text>
</comment>
<dbReference type="RefSeq" id="WP_230216714.1">
    <property type="nucleotide sequence ID" value="NZ_JAJKFT010000004.1"/>
</dbReference>
<evidence type="ECO:0000313" key="10">
    <source>
        <dbReference type="EMBL" id="MCC9627917.1"/>
    </source>
</evidence>
<dbReference type="InterPro" id="IPR003004">
    <property type="entry name" value="GspF/PilC"/>
</dbReference>
<feature type="transmembrane region" description="Helical" evidence="8">
    <location>
        <begin position="177"/>
        <end position="198"/>
    </location>
</feature>
<evidence type="ECO:0000256" key="5">
    <source>
        <dbReference type="ARBA" id="ARBA00022692"/>
    </source>
</evidence>
<dbReference type="Pfam" id="PF00482">
    <property type="entry name" value="T2SSF"/>
    <property type="match status" value="3"/>
</dbReference>
<evidence type="ECO:0000256" key="8">
    <source>
        <dbReference type="SAM" id="Phobius"/>
    </source>
</evidence>
<dbReference type="PANTHER" id="PTHR30012">
    <property type="entry name" value="GENERAL SECRETION PATHWAY PROTEIN"/>
    <property type="match status" value="1"/>
</dbReference>
<evidence type="ECO:0000259" key="9">
    <source>
        <dbReference type="Pfam" id="PF00482"/>
    </source>
</evidence>
<name>A0A9X1MKE0_9BACT</name>
<dbReference type="GO" id="GO:0005886">
    <property type="term" value="C:plasma membrane"/>
    <property type="evidence" value="ECO:0007669"/>
    <property type="project" value="UniProtKB-SubCell"/>
</dbReference>
<dbReference type="EMBL" id="JAJKFT010000004">
    <property type="protein sequence ID" value="MCC9627917.1"/>
    <property type="molecule type" value="Genomic_DNA"/>
</dbReference>
<feature type="transmembrane region" description="Helical" evidence="8">
    <location>
        <begin position="438"/>
        <end position="462"/>
    </location>
</feature>
<keyword evidence="4" id="KW-0997">Cell inner membrane</keyword>
<feature type="domain" description="Type II secretion system protein GspF" evidence="9">
    <location>
        <begin position="280"/>
        <end position="342"/>
    </location>
</feature>
<comment type="similarity">
    <text evidence="2">Belongs to the GSP F family.</text>
</comment>
<evidence type="ECO:0000256" key="4">
    <source>
        <dbReference type="ARBA" id="ARBA00022519"/>
    </source>
</evidence>
<comment type="subcellular location">
    <subcellularLocation>
        <location evidence="1">Cell inner membrane</location>
        <topology evidence="1">Multi-pass membrane protein</topology>
    </subcellularLocation>
</comment>
<feature type="transmembrane region" description="Helical" evidence="8">
    <location>
        <begin position="338"/>
        <end position="361"/>
    </location>
</feature>
<evidence type="ECO:0000313" key="11">
    <source>
        <dbReference type="Proteomes" id="UP001139103"/>
    </source>
</evidence>
<feature type="domain" description="Type II secretion system protein GspF" evidence="9">
    <location>
        <begin position="76"/>
        <end position="199"/>
    </location>
</feature>
<dbReference type="FunFam" id="1.20.81.30:FF:000001">
    <property type="entry name" value="Type II secretion system protein F"/>
    <property type="match status" value="1"/>
</dbReference>
<feature type="transmembrane region" description="Helical" evidence="8">
    <location>
        <begin position="218"/>
        <end position="244"/>
    </location>
</feature>
<dbReference type="PRINTS" id="PR00812">
    <property type="entry name" value="BCTERIALGSPF"/>
</dbReference>
<dbReference type="PANTHER" id="PTHR30012:SF0">
    <property type="entry name" value="TYPE II SECRETION SYSTEM PROTEIN F-RELATED"/>
    <property type="match status" value="1"/>
</dbReference>
<keyword evidence="5 8" id="KW-0812">Transmembrane</keyword>
<gene>
    <name evidence="10" type="ORF">LOC68_05880</name>
</gene>
<feature type="domain" description="Type II secretion system protein GspF" evidence="9">
    <location>
        <begin position="386"/>
        <end position="457"/>
    </location>
</feature>
<evidence type="ECO:0000256" key="7">
    <source>
        <dbReference type="ARBA" id="ARBA00023136"/>
    </source>
</evidence>
<evidence type="ECO:0000256" key="6">
    <source>
        <dbReference type="ARBA" id="ARBA00022989"/>
    </source>
</evidence>
<feature type="transmembrane region" description="Helical" evidence="8">
    <location>
        <begin position="367"/>
        <end position="385"/>
    </location>
</feature>
<dbReference type="Gene3D" id="1.20.81.30">
    <property type="entry name" value="Type II secretion system (T2SS), domain F"/>
    <property type="match status" value="2"/>
</dbReference>
<keyword evidence="7 8" id="KW-0472">Membrane</keyword>
<accession>A0A9X1MKE0</accession>
<dbReference type="InterPro" id="IPR018076">
    <property type="entry name" value="T2SS_GspF_dom"/>
</dbReference>
<proteinExistence type="inferred from homology"/>
<protein>
    <submittedName>
        <fullName evidence="10">Type II secretion system F family protein</fullName>
    </submittedName>
</protein>
<keyword evidence="3" id="KW-1003">Cell membrane</keyword>
<dbReference type="InterPro" id="IPR042094">
    <property type="entry name" value="T2SS_GspF_sf"/>
</dbReference>
<keyword evidence="6 8" id="KW-1133">Transmembrane helix</keyword>
<dbReference type="AlphaFoldDB" id="A0A9X1MKE0"/>
<reference evidence="10" key="1">
    <citation type="submission" date="2021-11" db="EMBL/GenBank/DDBJ databases">
        <title>Genome sequence.</title>
        <authorList>
            <person name="Sun Q."/>
        </authorList>
    </citation>
    <scope>NUCLEOTIDE SEQUENCE</scope>
    <source>
        <strain evidence="10">JC732</strain>
    </source>
</reference>
<dbReference type="Proteomes" id="UP001139103">
    <property type="component" value="Unassembled WGS sequence"/>
</dbReference>